<dbReference type="Ensembl" id="ENSORLT00015017768.1">
    <property type="protein sequence ID" value="ENSORLP00015028934.1"/>
    <property type="gene ID" value="ENSORLG00015011794.1"/>
</dbReference>
<reference evidence="4" key="3">
    <citation type="submission" date="2025-08" db="UniProtKB">
        <authorList>
            <consortium name="Ensembl"/>
        </authorList>
    </citation>
    <scope>IDENTIFICATION</scope>
    <source>
        <strain evidence="4">HSOK</strain>
    </source>
</reference>
<reference evidence="4 5" key="2">
    <citation type="submission" date="2017-04" db="EMBL/GenBank/DDBJ databases">
        <title>CpG methylation of centromeres and impact of large insertions on vertebrate speciation.</title>
        <authorList>
            <person name="Ichikawa K."/>
            <person name="Yoshimura J."/>
            <person name="Morishita S."/>
        </authorList>
    </citation>
    <scope>NUCLEOTIDE SEQUENCE</scope>
    <source>
        <strain evidence="4 5">HSOK</strain>
    </source>
</reference>
<evidence type="ECO:0000256" key="1">
    <source>
        <dbReference type="ARBA" id="ARBA00039658"/>
    </source>
</evidence>
<dbReference type="InterPro" id="IPR036397">
    <property type="entry name" value="RNaseH_sf"/>
</dbReference>
<dbReference type="FunFam" id="3.30.420.10:FF:000032">
    <property type="entry name" value="Retrovirus-related Pol polyprotein from transposon 297-like Protein"/>
    <property type="match status" value="1"/>
</dbReference>
<evidence type="ECO:0000313" key="5">
    <source>
        <dbReference type="Proteomes" id="UP000265200"/>
    </source>
</evidence>
<dbReference type="InterPro" id="IPR043128">
    <property type="entry name" value="Rev_trsase/Diguanyl_cyclase"/>
</dbReference>
<dbReference type="InterPro" id="IPR012337">
    <property type="entry name" value="RNaseH-like_sf"/>
</dbReference>
<dbReference type="Gene3D" id="1.10.340.70">
    <property type="match status" value="1"/>
</dbReference>
<proteinExistence type="predicted"/>
<dbReference type="Proteomes" id="UP000265200">
    <property type="component" value="Chromosome 20"/>
</dbReference>
<feature type="compositionally biased region" description="Basic and acidic residues" evidence="2">
    <location>
        <begin position="664"/>
        <end position="679"/>
    </location>
</feature>
<dbReference type="Pfam" id="PF00665">
    <property type="entry name" value="rve"/>
    <property type="match status" value="1"/>
</dbReference>
<dbReference type="Gene3D" id="3.10.20.370">
    <property type="match status" value="1"/>
</dbReference>
<reference evidence="4" key="4">
    <citation type="submission" date="2025-09" db="UniProtKB">
        <authorList>
            <consortium name="Ensembl"/>
        </authorList>
    </citation>
    <scope>IDENTIFICATION</scope>
    <source>
        <strain evidence="4">HSOK</strain>
    </source>
</reference>
<reference key="1">
    <citation type="journal article" date="2007" name="Nature">
        <title>The medaka draft genome and insights into vertebrate genome evolution.</title>
        <authorList>
            <person name="Kasahara M."/>
            <person name="Naruse K."/>
            <person name="Sasaki S."/>
            <person name="Nakatani Y."/>
            <person name="Qu W."/>
            <person name="Ahsan B."/>
            <person name="Yamada T."/>
            <person name="Nagayasu Y."/>
            <person name="Doi K."/>
            <person name="Kasai Y."/>
            <person name="Jindo T."/>
            <person name="Kobayashi D."/>
            <person name="Shimada A."/>
            <person name="Toyoda A."/>
            <person name="Kuroki Y."/>
            <person name="Fujiyama A."/>
            <person name="Sasaki T."/>
            <person name="Shimizu A."/>
            <person name="Asakawa S."/>
            <person name="Shimizu N."/>
            <person name="Hashimoto S."/>
            <person name="Yang J."/>
            <person name="Lee Y."/>
            <person name="Matsushima K."/>
            <person name="Sugano S."/>
            <person name="Sakaizumi M."/>
            <person name="Narita T."/>
            <person name="Ohishi K."/>
            <person name="Haga S."/>
            <person name="Ohta F."/>
            <person name="Nomoto H."/>
            <person name="Nogata K."/>
            <person name="Morishita T."/>
            <person name="Endo T."/>
            <person name="Shin-I T."/>
            <person name="Takeda H."/>
            <person name="Morishita S."/>
            <person name="Kohara Y."/>
        </authorList>
    </citation>
    <scope>NUCLEOTIDE SEQUENCE [LARGE SCALE GENOMIC DNA]</scope>
    <source>
        <strain>Hd-rR</strain>
    </source>
</reference>
<dbReference type="InterPro" id="IPR043502">
    <property type="entry name" value="DNA/RNA_pol_sf"/>
</dbReference>
<protein>
    <recommendedName>
        <fullName evidence="1">Gypsy retrotransposon integrase-like protein 1</fullName>
    </recommendedName>
</protein>
<dbReference type="InterPro" id="IPR041577">
    <property type="entry name" value="RT_RNaseH_2"/>
</dbReference>
<dbReference type="GO" id="GO:0003676">
    <property type="term" value="F:nucleic acid binding"/>
    <property type="evidence" value="ECO:0007669"/>
    <property type="project" value="InterPro"/>
</dbReference>
<dbReference type="Pfam" id="PF17919">
    <property type="entry name" value="RT_RNaseH_2"/>
    <property type="match status" value="1"/>
</dbReference>
<dbReference type="FunFam" id="3.10.20.370:FF:000001">
    <property type="entry name" value="Retrovirus-related Pol polyprotein from transposon 17.6-like protein"/>
    <property type="match status" value="1"/>
</dbReference>
<evidence type="ECO:0000313" key="4">
    <source>
        <dbReference type="Ensembl" id="ENSORLP00015028934.1"/>
    </source>
</evidence>
<dbReference type="Gene3D" id="3.30.420.10">
    <property type="entry name" value="Ribonuclease H-like superfamily/Ribonuclease H"/>
    <property type="match status" value="1"/>
</dbReference>
<dbReference type="InterPro" id="IPR050951">
    <property type="entry name" value="Retrovirus_Pol_polyprotein"/>
</dbReference>
<feature type="region of interest" description="Disordered" evidence="2">
    <location>
        <begin position="661"/>
        <end position="681"/>
    </location>
</feature>
<dbReference type="Gene3D" id="3.30.70.270">
    <property type="match status" value="1"/>
</dbReference>
<dbReference type="SUPFAM" id="SSF53098">
    <property type="entry name" value="Ribonuclease H-like"/>
    <property type="match status" value="1"/>
</dbReference>
<dbReference type="PANTHER" id="PTHR37984">
    <property type="entry name" value="PROTEIN CBG26694"/>
    <property type="match status" value="1"/>
</dbReference>
<dbReference type="PROSITE" id="PS50994">
    <property type="entry name" value="INTEGRASE"/>
    <property type="match status" value="1"/>
</dbReference>
<dbReference type="SUPFAM" id="SSF56672">
    <property type="entry name" value="DNA/RNA polymerases"/>
    <property type="match status" value="1"/>
</dbReference>
<accession>A0A3P9J9N1</accession>
<name>A0A3P9J9N1_ORYLA</name>
<sequence>MNPDGCTPSQQKVRSFLGMVLFYQHFIPECSRIAKPLFTLTAGQKRRLRGNAGGRAGTYRVLTPQDWTPACESAFENLKAALLNCVMLAHPDFERPFILSTDASMDGLGAVLSQVPIGEDKARPVAFASKTLSRSQSKYPAHRLEFLALKWAVCNKFSHWLKGQKFTVWTDNNPLTYILTKPRLDACEQRWVSKLAPYCFEIKYVPGRLNVVADALSRSPFVKPVAQRLLTEPYCRLLDQVCDITDDTVQEAFHLTCQPQTLDGTHLSTAVNVSMSEREVSSILSAACDWDSASRLRATSLADYLASVAPPAADAPATLSQSSLVSHQQHDPVISRVVVYVERKRRPSRRERCNEGLQTLRILKQWDKLTLLNGVLYRVSKDPLTKHKRFQFVVPDSLRSAVLSGVHDYAGHQGQPRTLSLARHRFFWFDMERDVRDYVKNCPRCVLSKTPEPAARAPLENIKTSAPLELVCIDFWSAEDKNNKSVDVLVVTDHFTKLAHAFRCHDQTAKTVAKKLWDGFFCIYGFPQRIHSDQGANFESELFAELLELSGVGKSHSSPYHPMGNGTTERFNRTLGNMLRSLPSQSKQNWPQMLQSLTFAYNCTAHETTGFAPFYLMFGRVPRLPVDLMFKNVLQDDIICDYDSYVKSLANDFRSAMVLAQQHSSREQKHQRDQYDKRSKGLPLSLGDQVLVANKRAKGKRKLSDKWESVVYTVVASKPALHIYRIRDRAGNERVVHRNLLLNVNFLPLDVRLAGDAVCSGGSVISTFSVPDLCDTGTSAVEAVHAEHPLISSLSCNEENVLDRTTSWVRQQSSSSFDGESALCLVLPPPEPSGSIGAGATDNSLSESHIVSPITSVLDGESLDMGHRLTSRFGRIIKPVCRLIESMAQVEALFDTRYVHTSTVNV</sequence>
<evidence type="ECO:0000256" key="2">
    <source>
        <dbReference type="SAM" id="MobiDB-lite"/>
    </source>
</evidence>
<organism evidence="4 5">
    <name type="scientific">Oryzias latipes</name>
    <name type="common">Japanese rice fish</name>
    <name type="synonym">Japanese killifish</name>
    <dbReference type="NCBI Taxonomy" id="8090"/>
    <lineage>
        <taxon>Eukaryota</taxon>
        <taxon>Metazoa</taxon>
        <taxon>Chordata</taxon>
        <taxon>Craniata</taxon>
        <taxon>Vertebrata</taxon>
        <taxon>Euteleostomi</taxon>
        <taxon>Actinopterygii</taxon>
        <taxon>Neopterygii</taxon>
        <taxon>Teleostei</taxon>
        <taxon>Neoteleostei</taxon>
        <taxon>Acanthomorphata</taxon>
        <taxon>Ovalentaria</taxon>
        <taxon>Atherinomorphae</taxon>
        <taxon>Beloniformes</taxon>
        <taxon>Adrianichthyidae</taxon>
        <taxon>Oryziinae</taxon>
        <taxon>Oryzias</taxon>
    </lineage>
</organism>
<dbReference type="InterPro" id="IPR001584">
    <property type="entry name" value="Integrase_cat-core"/>
</dbReference>
<dbReference type="GO" id="GO:0015074">
    <property type="term" value="P:DNA integration"/>
    <property type="evidence" value="ECO:0007669"/>
    <property type="project" value="InterPro"/>
</dbReference>
<dbReference type="Pfam" id="PF17921">
    <property type="entry name" value="Integrase_H2C2"/>
    <property type="match status" value="1"/>
</dbReference>
<dbReference type="PANTHER" id="PTHR37984:SF15">
    <property type="entry name" value="INTEGRASE CATALYTIC DOMAIN-CONTAINING PROTEIN"/>
    <property type="match status" value="1"/>
</dbReference>
<dbReference type="CDD" id="cd09274">
    <property type="entry name" value="RNase_HI_RT_Ty3"/>
    <property type="match status" value="1"/>
</dbReference>
<feature type="domain" description="Integrase catalytic" evidence="3">
    <location>
        <begin position="463"/>
        <end position="621"/>
    </location>
</feature>
<evidence type="ECO:0000259" key="3">
    <source>
        <dbReference type="PROSITE" id="PS50994"/>
    </source>
</evidence>
<dbReference type="FunFam" id="1.10.340.70:FF:000001">
    <property type="entry name" value="Retrovirus-related Pol polyprotein from transposon gypsy-like Protein"/>
    <property type="match status" value="1"/>
</dbReference>
<dbReference type="InterPro" id="IPR041588">
    <property type="entry name" value="Integrase_H2C2"/>
</dbReference>
<dbReference type="AlphaFoldDB" id="A0A3P9J9N1"/>